<dbReference type="InterPro" id="IPR040194">
    <property type="entry name" value="Cwf19-like"/>
</dbReference>
<keyword evidence="6" id="KW-1185">Reference proteome</keyword>
<proteinExistence type="inferred from homology"/>
<evidence type="ECO:0000256" key="1">
    <source>
        <dbReference type="ARBA" id="ARBA00006795"/>
    </source>
</evidence>
<dbReference type="Proteomes" id="UP000039865">
    <property type="component" value="Unassembled WGS sequence"/>
</dbReference>
<evidence type="ECO:0000256" key="2">
    <source>
        <dbReference type="SAM" id="MobiDB-lite"/>
    </source>
</evidence>
<comment type="similarity">
    <text evidence="1">Belongs to the CWF19 family.</text>
</comment>
<protein>
    <recommendedName>
        <fullName evidence="7">Cwf19-like C-terminal domain-containing protein</fullName>
    </recommendedName>
</protein>
<dbReference type="PANTHER" id="PTHR12072:SF5">
    <property type="entry name" value="CWF19-LIKE PROTEIN 2"/>
    <property type="match status" value="1"/>
</dbReference>
<dbReference type="GO" id="GO:0071014">
    <property type="term" value="C:post-mRNA release spliceosomal complex"/>
    <property type="evidence" value="ECO:0007669"/>
    <property type="project" value="TreeGrafter"/>
</dbReference>
<evidence type="ECO:0008006" key="7">
    <source>
        <dbReference type="Google" id="ProtNLM"/>
    </source>
</evidence>
<dbReference type="AlphaFoldDB" id="A0A077ZSR6"/>
<feature type="compositionally biased region" description="Basic and acidic residues" evidence="2">
    <location>
        <begin position="242"/>
        <end position="256"/>
    </location>
</feature>
<feature type="domain" description="Cwf19-like C-terminal" evidence="4">
    <location>
        <begin position="260"/>
        <end position="391"/>
    </location>
</feature>
<evidence type="ECO:0000259" key="4">
    <source>
        <dbReference type="Pfam" id="PF04677"/>
    </source>
</evidence>
<gene>
    <name evidence="5" type="primary">Contig3640.g3891</name>
    <name evidence="5" type="ORF">STYLEM_1314</name>
</gene>
<dbReference type="InterPro" id="IPR006767">
    <property type="entry name" value="Cwf19-like_C_dom-2"/>
</dbReference>
<feature type="region of interest" description="Disordered" evidence="2">
    <location>
        <begin position="240"/>
        <end position="259"/>
    </location>
</feature>
<dbReference type="OrthoDB" id="312024at2759"/>
<dbReference type="Pfam" id="PF04676">
    <property type="entry name" value="CwfJ_C_2"/>
    <property type="match status" value="1"/>
</dbReference>
<dbReference type="InParanoid" id="A0A077ZSR6"/>
<dbReference type="PANTHER" id="PTHR12072">
    <property type="entry name" value="CWF19, CELL CYCLE CONTROL PROTEIN"/>
    <property type="match status" value="1"/>
</dbReference>
<feature type="domain" description="Cwf19-like protein C-terminal" evidence="3">
    <location>
        <begin position="402"/>
        <end position="498"/>
    </location>
</feature>
<sequence>MEKMIEKLQYKRHWTEIQIRIKITYHQILTILKVLNKSLQNLQFIERWQKQQDKVSSIDNIGDDRQKIVDDQELPVNRRNYDKKEQPQQDPIKLCDDALDLFLRGSFQKFTKIIDSLEQIKISNVRDILNQHDNQMIQTGQDNFNEKFRNQMSGGDFLGDEEEEKSDVEIDNPVSHLSAHMQYKNFQSQLSSGNMDNEMHREMLIQKRNLLMKIRQNDNEYKKFDFKNEGNDGELIQKKMRKGQEEKYEKREEKRQNKYAQKQQRILNKCSQCYFQEGKFERQTLISESDNVYVSTPIRTSPVYPQGQDHISHVIISPKQHFVNYLEVDEQVQDEYRNYQKSIAQYFLEQFKMTTVFIETSIQSEHNLPHAQIDCIGIPSDVEMEFDLEVYFKKSLMDDDSEWGSHKKIIDTKQSQGKIWKCLPSSGVFNYVHIDFGGQGGFAHIIDDARKYNHLKALEVVAGAIGHDLVNLSIPLRLDKAQQYARDIKNKFSKFDWTKERR</sequence>
<accession>A0A077ZSR6</accession>
<dbReference type="GO" id="GO:0000398">
    <property type="term" value="P:mRNA splicing, via spliceosome"/>
    <property type="evidence" value="ECO:0007669"/>
    <property type="project" value="TreeGrafter"/>
</dbReference>
<evidence type="ECO:0000313" key="6">
    <source>
        <dbReference type="Proteomes" id="UP000039865"/>
    </source>
</evidence>
<evidence type="ECO:0000313" key="5">
    <source>
        <dbReference type="EMBL" id="CDW72355.1"/>
    </source>
</evidence>
<dbReference type="InterPro" id="IPR006768">
    <property type="entry name" value="Cwf19-like_C_dom-1"/>
</dbReference>
<dbReference type="EMBL" id="CCKQ01001253">
    <property type="protein sequence ID" value="CDW72355.1"/>
    <property type="molecule type" value="Genomic_DNA"/>
</dbReference>
<evidence type="ECO:0000259" key="3">
    <source>
        <dbReference type="Pfam" id="PF04676"/>
    </source>
</evidence>
<organism evidence="5 6">
    <name type="scientific">Stylonychia lemnae</name>
    <name type="common">Ciliate</name>
    <dbReference type="NCBI Taxonomy" id="5949"/>
    <lineage>
        <taxon>Eukaryota</taxon>
        <taxon>Sar</taxon>
        <taxon>Alveolata</taxon>
        <taxon>Ciliophora</taxon>
        <taxon>Intramacronucleata</taxon>
        <taxon>Spirotrichea</taxon>
        <taxon>Stichotrichia</taxon>
        <taxon>Sporadotrichida</taxon>
        <taxon>Oxytrichidae</taxon>
        <taxon>Stylonychinae</taxon>
        <taxon>Stylonychia</taxon>
    </lineage>
</organism>
<name>A0A077ZSR6_STYLE</name>
<reference evidence="5 6" key="1">
    <citation type="submission" date="2014-06" db="EMBL/GenBank/DDBJ databases">
        <authorList>
            <person name="Swart Estienne"/>
        </authorList>
    </citation>
    <scope>NUCLEOTIDE SEQUENCE [LARGE SCALE GENOMIC DNA]</scope>
    <source>
        <strain evidence="5 6">130c</strain>
    </source>
</reference>
<dbReference type="Pfam" id="PF04677">
    <property type="entry name" value="CwfJ_C_1"/>
    <property type="match status" value="1"/>
</dbReference>